<name>A0A835RUB1_VANPL</name>
<dbReference type="PANTHER" id="PTHR19134">
    <property type="entry name" value="RECEPTOR-TYPE TYROSINE-PROTEIN PHOSPHATASE"/>
    <property type="match status" value="1"/>
</dbReference>
<comment type="caution">
    <text evidence="9">The sequence shown here is derived from an EMBL/GenBank/DDBJ whole genome shotgun (WGS) entry which is preliminary data.</text>
</comment>
<gene>
    <name evidence="10" type="ORF">HPP92_002732</name>
    <name evidence="9" type="ORF">HPP92_003132</name>
</gene>
<dbReference type="InterPro" id="IPR029021">
    <property type="entry name" value="Prot-tyrosine_phosphatase-like"/>
</dbReference>
<dbReference type="Proteomes" id="UP000636800">
    <property type="component" value="Chromosome 1"/>
</dbReference>
<reference evidence="11 12" key="1">
    <citation type="journal article" date="2020" name="Nat. Food">
        <title>A phased Vanilla planifolia genome enables genetic improvement of flavour and production.</title>
        <authorList>
            <person name="Hasing T."/>
            <person name="Tang H."/>
            <person name="Brym M."/>
            <person name="Khazi F."/>
            <person name="Huang T."/>
            <person name="Chambers A.H."/>
        </authorList>
    </citation>
    <scope>NUCLEOTIDE SEQUENCE [LARGE SCALE GENOMIC DNA]</scope>
    <source>
        <tissue evidence="9">Leaf</tissue>
    </source>
</reference>
<dbReference type="EMBL" id="JADCNL010000001">
    <property type="protein sequence ID" value="KAG0498441.1"/>
    <property type="molecule type" value="Genomic_DNA"/>
</dbReference>
<evidence type="ECO:0000313" key="12">
    <source>
        <dbReference type="Proteomes" id="UP000639772"/>
    </source>
</evidence>
<evidence type="ECO:0000256" key="3">
    <source>
        <dbReference type="ARBA" id="ARBA00022490"/>
    </source>
</evidence>
<dbReference type="OrthoDB" id="10253954at2759"/>
<feature type="domain" description="Tyrosine specific protein phosphatases" evidence="8">
    <location>
        <begin position="256"/>
        <end position="328"/>
    </location>
</feature>
<dbReference type="InterPro" id="IPR003595">
    <property type="entry name" value="Tyr_Pase_cat"/>
</dbReference>
<keyword evidence="3" id="KW-0963">Cytoplasm</keyword>
<dbReference type="InterPro" id="IPR016130">
    <property type="entry name" value="Tyr_Pase_AS"/>
</dbReference>
<dbReference type="Pfam" id="PF00102">
    <property type="entry name" value="Y_phosphatase"/>
    <property type="match status" value="1"/>
</dbReference>
<dbReference type="SMART" id="SM00404">
    <property type="entry name" value="PTPc_motif"/>
    <property type="match status" value="1"/>
</dbReference>
<evidence type="ECO:0000259" key="7">
    <source>
        <dbReference type="PROSITE" id="PS50055"/>
    </source>
</evidence>
<dbReference type="InterPro" id="IPR000387">
    <property type="entry name" value="Tyr_Pase_dom"/>
</dbReference>
<organism evidence="9 11">
    <name type="scientific">Vanilla planifolia</name>
    <name type="common">Vanilla</name>
    <dbReference type="NCBI Taxonomy" id="51239"/>
    <lineage>
        <taxon>Eukaryota</taxon>
        <taxon>Viridiplantae</taxon>
        <taxon>Streptophyta</taxon>
        <taxon>Embryophyta</taxon>
        <taxon>Tracheophyta</taxon>
        <taxon>Spermatophyta</taxon>
        <taxon>Magnoliopsida</taxon>
        <taxon>Liliopsida</taxon>
        <taxon>Asparagales</taxon>
        <taxon>Orchidaceae</taxon>
        <taxon>Vanilloideae</taxon>
        <taxon>Vanilleae</taxon>
        <taxon>Vanilla</taxon>
    </lineage>
</organism>
<proteinExistence type="predicted"/>
<dbReference type="FunFam" id="3.90.190.10:FF:000045">
    <property type="entry name" value="Tyrosine-protein phosphatase non-receptor type 12"/>
    <property type="match status" value="1"/>
</dbReference>
<dbReference type="SUPFAM" id="SSF52799">
    <property type="entry name" value="(Phosphotyrosine protein) phosphatases II"/>
    <property type="match status" value="1"/>
</dbReference>
<dbReference type="SMART" id="SM00194">
    <property type="entry name" value="PTPc"/>
    <property type="match status" value="1"/>
</dbReference>
<sequence length="347" mass="39018">MAAGAAPGNSSPSSSTGVSRNITGAFLDFANLCSDPPPQIRLSSDQLKHCSEALAVLKSKIRAPRKIAQEFGRIQEMRFLKADVMRACSAALQVDNLDKNRYTDVLPFDNSRVLLKATEEQEPFSSDYINASFLSAGSLKNISRFIATQGPLPETFTDFWEMVIQYRCPAIVMLTEVDNPKMMKKCADYFQSENGTREFENISLHTKWTRRGKSSLVLRCLDVKKKESQDFTLSVLHVHYTDWPDHGVPHETNTVREILKRIYHIPPELGPIIVHCSAGIGRTGAYCTIHNTIQRIIGGDMSALDIAKTVAEFRLQRMGMVQTLEQFNFCYLAIVDELEELVSRSNY</sequence>
<evidence type="ECO:0000313" key="10">
    <source>
        <dbReference type="EMBL" id="KAG0502660.1"/>
    </source>
</evidence>
<accession>A0A835RUB1</accession>
<evidence type="ECO:0000313" key="9">
    <source>
        <dbReference type="EMBL" id="KAG0498441.1"/>
    </source>
</evidence>
<dbReference type="PRINTS" id="PR00700">
    <property type="entry name" value="PRTYPHPHTASE"/>
</dbReference>
<keyword evidence="11" id="KW-1185">Reference proteome</keyword>
<evidence type="ECO:0000256" key="1">
    <source>
        <dbReference type="ARBA" id="ARBA00004496"/>
    </source>
</evidence>
<dbReference type="PROSITE" id="PS50055">
    <property type="entry name" value="TYR_PHOSPHATASE_PTP"/>
    <property type="match status" value="1"/>
</dbReference>
<evidence type="ECO:0000256" key="2">
    <source>
        <dbReference type="ARBA" id="ARBA00013064"/>
    </source>
</evidence>
<evidence type="ECO:0000256" key="4">
    <source>
        <dbReference type="ARBA" id="ARBA00022553"/>
    </source>
</evidence>
<dbReference type="PROSITE" id="PS50056">
    <property type="entry name" value="TYR_PHOSPHATASE_2"/>
    <property type="match status" value="1"/>
</dbReference>
<evidence type="ECO:0000313" key="11">
    <source>
        <dbReference type="Proteomes" id="UP000636800"/>
    </source>
</evidence>
<dbReference type="InterPro" id="IPR050348">
    <property type="entry name" value="Protein-Tyr_Phosphatase"/>
</dbReference>
<dbReference type="EC" id="3.1.3.48" evidence="2"/>
<dbReference type="Gene3D" id="3.90.190.10">
    <property type="entry name" value="Protein tyrosine phosphatase superfamily"/>
    <property type="match status" value="1"/>
</dbReference>
<dbReference type="Proteomes" id="UP000639772">
    <property type="component" value="Chromosome 1"/>
</dbReference>
<comment type="subcellular location">
    <subcellularLocation>
        <location evidence="1">Cytoplasm</location>
    </subcellularLocation>
</comment>
<evidence type="ECO:0000256" key="5">
    <source>
        <dbReference type="ARBA" id="ARBA00022801"/>
    </source>
</evidence>
<dbReference type="EMBL" id="JADCNM010000001">
    <property type="protein sequence ID" value="KAG0502660.1"/>
    <property type="molecule type" value="Genomic_DNA"/>
</dbReference>
<dbReference type="AlphaFoldDB" id="A0A835RUB1"/>
<dbReference type="InterPro" id="IPR000242">
    <property type="entry name" value="PTP_cat"/>
</dbReference>
<keyword evidence="4" id="KW-0597">Phosphoprotein</keyword>
<dbReference type="PROSITE" id="PS00383">
    <property type="entry name" value="TYR_PHOSPHATASE_1"/>
    <property type="match status" value="1"/>
</dbReference>
<keyword evidence="6" id="KW-0904">Protein phosphatase</keyword>
<dbReference type="GO" id="GO:0004725">
    <property type="term" value="F:protein tyrosine phosphatase activity"/>
    <property type="evidence" value="ECO:0007669"/>
    <property type="project" value="UniProtKB-EC"/>
</dbReference>
<dbReference type="GO" id="GO:0005737">
    <property type="term" value="C:cytoplasm"/>
    <property type="evidence" value="ECO:0007669"/>
    <property type="project" value="UniProtKB-SubCell"/>
</dbReference>
<evidence type="ECO:0000256" key="6">
    <source>
        <dbReference type="ARBA" id="ARBA00022912"/>
    </source>
</evidence>
<feature type="domain" description="Tyrosine-protein phosphatase" evidence="7">
    <location>
        <begin position="67"/>
        <end position="337"/>
    </location>
</feature>
<keyword evidence="5" id="KW-0378">Hydrolase</keyword>
<protein>
    <recommendedName>
        <fullName evidence="2">protein-tyrosine-phosphatase</fullName>
        <ecNumber evidence="2">3.1.3.48</ecNumber>
    </recommendedName>
</protein>
<evidence type="ECO:0000259" key="8">
    <source>
        <dbReference type="PROSITE" id="PS50056"/>
    </source>
</evidence>
<dbReference type="PANTHER" id="PTHR19134:SF449">
    <property type="entry name" value="TYROSINE-PROTEIN PHOSPHATASE 1"/>
    <property type="match status" value="1"/>
</dbReference>